<comment type="caution">
    <text evidence="1">The sequence shown here is derived from an EMBL/GenBank/DDBJ whole genome shotgun (WGS) entry which is preliminary data.</text>
</comment>
<evidence type="ECO:0008006" key="3">
    <source>
        <dbReference type="Google" id="ProtNLM"/>
    </source>
</evidence>
<dbReference type="Gene3D" id="3.80.10.10">
    <property type="entry name" value="Ribonuclease Inhibitor"/>
    <property type="match status" value="1"/>
</dbReference>
<dbReference type="SUPFAM" id="SSF52058">
    <property type="entry name" value="L domain-like"/>
    <property type="match status" value="1"/>
</dbReference>
<dbReference type="OrthoDB" id="265458at2759"/>
<dbReference type="EMBL" id="MLAK01001377">
    <property type="protein sequence ID" value="OHS93702.1"/>
    <property type="molecule type" value="Genomic_DNA"/>
</dbReference>
<accession>A0A1J4J2Q6</accession>
<sequence>MDARELIERKREFHKNKVKYQLSIQRTSLSREGLLNLSDLRIDSLKDLGTQKYLKTLNISETDIASLESLPPQPNLQQIVCDNTDIDSFVGLSRHPKLKSVSFLHTPLSERENFRLSCLVIVGQMLSVINGVPVTQRERIQAAEYPVISRYLLEAGWDIQVPVPSIDDFRELAMDFRLKLKGCDLEFTNDESQKYLIPPPQLVPINTFQVADFDEDLEDDEMETPKDIDLDIDLQNFIYEKLHSIGINVTKGPNMQREIVAAVSGLADLVKNFEGCYKEVFQLNDYYTEE</sequence>
<keyword evidence="2" id="KW-1185">Reference proteome</keyword>
<evidence type="ECO:0000313" key="2">
    <source>
        <dbReference type="Proteomes" id="UP000179807"/>
    </source>
</evidence>
<organism evidence="1 2">
    <name type="scientific">Tritrichomonas foetus</name>
    <dbReference type="NCBI Taxonomy" id="1144522"/>
    <lineage>
        <taxon>Eukaryota</taxon>
        <taxon>Metamonada</taxon>
        <taxon>Parabasalia</taxon>
        <taxon>Tritrichomonadida</taxon>
        <taxon>Tritrichomonadidae</taxon>
        <taxon>Tritrichomonas</taxon>
    </lineage>
</organism>
<dbReference type="VEuPathDB" id="TrichDB:TRFO_40023"/>
<dbReference type="Proteomes" id="UP000179807">
    <property type="component" value="Unassembled WGS sequence"/>
</dbReference>
<gene>
    <name evidence="1" type="ORF">TRFO_40023</name>
</gene>
<proteinExistence type="predicted"/>
<reference evidence="1" key="1">
    <citation type="submission" date="2016-10" db="EMBL/GenBank/DDBJ databases">
        <authorList>
            <person name="Benchimol M."/>
            <person name="Almeida L.G."/>
            <person name="Vasconcelos A.T."/>
            <person name="Perreira-Neves A."/>
            <person name="Rosa I.A."/>
            <person name="Tasca T."/>
            <person name="Bogo M.R."/>
            <person name="de Souza W."/>
        </authorList>
    </citation>
    <scope>NUCLEOTIDE SEQUENCE [LARGE SCALE GENOMIC DNA]</scope>
    <source>
        <strain evidence="1">K</strain>
    </source>
</reference>
<dbReference type="GeneID" id="94847667"/>
<name>A0A1J4J2Q6_9EUKA</name>
<dbReference type="AlphaFoldDB" id="A0A1J4J2Q6"/>
<evidence type="ECO:0000313" key="1">
    <source>
        <dbReference type="EMBL" id="OHS93702.1"/>
    </source>
</evidence>
<dbReference type="InterPro" id="IPR032675">
    <property type="entry name" value="LRR_dom_sf"/>
</dbReference>
<dbReference type="RefSeq" id="XP_068346839.1">
    <property type="nucleotide sequence ID" value="XM_068512963.1"/>
</dbReference>
<protein>
    <recommendedName>
        <fullName evidence="3">Leucine Rich Repeat family protein</fullName>
    </recommendedName>
</protein>